<name>A0A1S6KEF0_9GEMI</name>
<comment type="similarity">
    <text evidence="1">Belongs to the geminiviridae protein AC4/C4 family.</text>
</comment>
<dbReference type="OrthoDB" id="24090at10239"/>
<dbReference type="KEGG" id="vg:37619884"/>
<feature type="region of interest" description="Disordered" evidence="3">
    <location>
        <begin position="1"/>
        <end position="27"/>
    </location>
</feature>
<keyword evidence="2" id="KW-0945">Host-virus interaction</keyword>
<evidence type="ECO:0000313" key="4">
    <source>
        <dbReference type="EMBL" id="AQT01553.1"/>
    </source>
</evidence>
<dbReference type="InterPro" id="IPR002488">
    <property type="entry name" value="Gemini_C4"/>
</dbReference>
<evidence type="ECO:0000256" key="2">
    <source>
        <dbReference type="ARBA" id="ARBA00022581"/>
    </source>
</evidence>
<dbReference type="EMBL" id="KX348185">
    <property type="protein sequence ID" value="AQT01553.1"/>
    <property type="molecule type" value="Genomic_DNA"/>
</dbReference>
<accession>A0A1S6KEF0</accession>
<dbReference type="Pfam" id="PF01492">
    <property type="entry name" value="Gemini_C4"/>
    <property type="match status" value="1"/>
</dbReference>
<reference evidence="4" key="1">
    <citation type="submission" date="2016-05" db="EMBL/GenBank/DDBJ databases">
        <title>The ever increasing diversity of begomoviruses infecting non-cultivated hosts: New species from Sida sp. and Leonurus sibiricus, plus two New World alphasatellites.</title>
        <authorList>
            <person name="Ferro C.G."/>
            <person name="Silva J.P."/>
            <person name="Xavier C.A.D."/>
            <person name="Godinho M.T."/>
            <person name="Lima A.T.M."/>
            <person name="Mar T.B."/>
            <person name="Lau D."/>
            <person name="Zerbini F.M."/>
        </authorList>
    </citation>
    <scope>NUCLEOTIDE SEQUENCE [LARGE SCALE GENOMIC DNA]</scope>
    <source>
        <strain evidence="4">BR:Sab889:10</strain>
    </source>
</reference>
<feature type="compositionally biased region" description="Polar residues" evidence="3">
    <location>
        <begin position="1"/>
        <end position="15"/>
    </location>
</feature>
<dbReference type="Proteomes" id="UP000241210">
    <property type="component" value="Segment DNA A"/>
</dbReference>
<dbReference type="RefSeq" id="YP_009508433.1">
    <property type="nucleotide sequence ID" value="NC_038992.1"/>
</dbReference>
<dbReference type="GeneID" id="37619884"/>
<keyword evidence="5" id="KW-1185">Reference proteome</keyword>
<sequence length="85" mass="9488">MGNLISTCLSNSKASSKPRIADSSTWFPQPGQYISIQTFRELNQAQTSRPTSRRTETPSNGENSRSTQEVLEEVSRRLTSLTPRS</sequence>
<organism evidence="4">
    <name type="scientific">Sida golden yellow spot virus</name>
    <dbReference type="NCBI Taxonomy" id="1949198"/>
    <lineage>
        <taxon>Viruses</taxon>
        <taxon>Monodnaviria</taxon>
        <taxon>Shotokuvirae</taxon>
        <taxon>Cressdnaviricota</taxon>
        <taxon>Repensiviricetes</taxon>
        <taxon>Geplafuvirales</taxon>
        <taxon>Geminiviridae</taxon>
        <taxon>Begomovirus</taxon>
        <taxon>Begomovirus sidaureimaculae</taxon>
    </lineage>
</organism>
<evidence type="ECO:0000256" key="3">
    <source>
        <dbReference type="SAM" id="MobiDB-lite"/>
    </source>
</evidence>
<feature type="region of interest" description="Disordered" evidence="3">
    <location>
        <begin position="43"/>
        <end position="85"/>
    </location>
</feature>
<feature type="compositionally biased region" description="Polar residues" evidence="3">
    <location>
        <begin position="60"/>
        <end position="69"/>
    </location>
</feature>
<evidence type="ECO:0000256" key="1">
    <source>
        <dbReference type="ARBA" id="ARBA00008996"/>
    </source>
</evidence>
<evidence type="ECO:0000313" key="5">
    <source>
        <dbReference type="Proteomes" id="UP000241210"/>
    </source>
</evidence>
<protein>
    <submittedName>
        <fullName evidence="4">AC4 protein</fullName>
    </submittedName>
</protein>
<proteinExistence type="inferred from homology"/>